<sequence length="144" mass="15847">MCGGDGHLAWKCPVSSEVCRGLRTAGGSIDTFDLGSVSWIRVREAITSLGQRMDGQQAQQVPVQESVQYDPTIPLPLPLSQTAPQDTEMPPPPPLGQTDTHARMDRLEQRMRQMRVSNGGMVWDDFDGLLVASLPAKFKMPEIE</sequence>
<protein>
    <submittedName>
        <fullName evidence="2">Uncharacterized protein</fullName>
    </submittedName>
</protein>
<dbReference type="AlphaFoldDB" id="A0A438FR30"/>
<reference evidence="2 3" key="1">
    <citation type="journal article" date="2018" name="PLoS Genet.">
        <title>Population sequencing reveals clonal diversity and ancestral inbreeding in the grapevine cultivar Chardonnay.</title>
        <authorList>
            <person name="Roach M.J."/>
            <person name="Johnson D.L."/>
            <person name="Bohlmann J."/>
            <person name="van Vuuren H.J."/>
            <person name="Jones S.J."/>
            <person name="Pretorius I.S."/>
            <person name="Schmidt S.A."/>
            <person name="Borneman A.R."/>
        </authorList>
    </citation>
    <scope>NUCLEOTIDE SEQUENCE [LARGE SCALE GENOMIC DNA]</scope>
    <source>
        <strain evidence="3">cv. Chardonnay</strain>
        <tissue evidence="2">Leaf</tissue>
    </source>
</reference>
<dbReference type="EMBL" id="QGNW01000774">
    <property type="protein sequence ID" value="RVW62399.1"/>
    <property type="molecule type" value="Genomic_DNA"/>
</dbReference>
<feature type="region of interest" description="Disordered" evidence="1">
    <location>
        <begin position="70"/>
        <end position="100"/>
    </location>
</feature>
<evidence type="ECO:0000313" key="2">
    <source>
        <dbReference type="EMBL" id="RVW62399.1"/>
    </source>
</evidence>
<accession>A0A438FR30</accession>
<evidence type="ECO:0000256" key="1">
    <source>
        <dbReference type="SAM" id="MobiDB-lite"/>
    </source>
</evidence>
<gene>
    <name evidence="2" type="ORF">CK203_061936</name>
</gene>
<evidence type="ECO:0000313" key="3">
    <source>
        <dbReference type="Proteomes" id="UP000288805"/>
    </source>
</evidence>
<dbReference type="Proteomes" id="UP000288805">
    <property type="component" value="Unassembled WGS sequence"/>
</dbReference>
<organism evidence="2 3">
    <name type="scientific">Vitis vinifera</name>
    <name type="common">Grape</name>
    <dbReference type="NCBI Taxonomy" id="29760"/>
    <lineage>
        <taxon>Eukaryota</taxon>
        <taxon>Viridiplantae</taxon>
        <taxon>Streptophyta</taxon>
        <taxon>Embryophyta</taxon>
        <taxon>Tracheophyta</taxon>
        <taxon>Spermatophyta</taxon>
        <taxon>Magnoliopsida</taxon>
        <taxon>eudicotyledons</taxon>
        <taxon>Gunneridae</taxon>
        <taxon>Pentapetalae</taxon>
        <taxon>rosids</taxon>
        <taxon>Vitales</taxon>
        <taxon>Vitaceae</taxon>
        <taxon>Viteae</taxon>
        <taxon>Vitis</taxon>
    </lineage>
</organism>
<proteinExistence type="predicted"/>
<comment type="caution">
    <text evidence="2">The sequence shown here is derived from an EMBL/GenBank/DDBJ whole genome shotgun (WGS) entry which is preliminary data.</text>
</comment>
<name>A0A438FR30_VITVI</name>